<sequence length="303" mass="30885">MASPEDPKRSKLPRGNALLGVLLIASALIAGLYVHEGSAGPVHAVRGGIAAVLSPATLLGGAVSGGESAASDALENAAADDASYSELKDENARLRAAVIEMEEYRQEADRLQGLLDLQDQYELTMVTGRVIGTQPSAWNQVITLNVGTDNGVEAGLPVIGPSGLLGQVVSATTSTCDVRLITDPQSGVSVYIQGSRVTGVVRGSLDGLIYLEDVDPSVAVKAGDVLVTSGLGGAYFGGLPVGTVSNVETRAGTTDRTIVVTPLSDVTALQEASVIVQTTSESQATEPSSSSNGQANATKKGGR</sequence>
<dbReference type="eggNOG" id="COG1792">
    <property type="taxonomic scope" value="Bacteria"/>
</dbReference>
<name>D0WFR1_SLAES</name>
<proteinExistence type="inferred from homology"/>
<dbReference type="PIRSF" id="PIRSF038471">
    <property type="entry name" value="MreC"/>
    <property type="match status" value="1"/>
</dbReference>
<evidence type="ECO:0000256" key="4">
    <source>
        <dbReference type="ARBA" id="ARBA00032089"/>
    </source>
</evidence>
<dbReference type="RefSeq" id="WP_006361906.1">
    <property type="nucleotide sequence ID" value="NZ_GG700630.1"/>
</dbReference>
<comment type="similarity">
    <text evidence="1 5">Belongs to the MreC family.</text>
</comment>
<dbReference type="InterPro" id="IPR055342">
    <property type="entry name" value="MreC_beta-barrel_core"/>
</dbReference>
<comment type="caution">
    <text evidence="9">The sequence shown here is derived from an EMBL/GenBank/DDBJ whole genome shotgun (WGS) entry which is preliminary data.</text>
</comment>
<evidence type="ECO:0000256" key="3">
    <source>
        <dbReference type="ARBA" id="ARBA00022960"/>
    </source>
</evidence>
<dbReference type="NCBIfam" id="TIGR00219">
    <property type="entry name" value="mreC"/>
    <property type="match status" value="1"/>
</dbReference>
<comment type="function">
    <text evidence="5">Involved in formation and maintenance of cell shape.</text>
</comment>
<evidence type="ECO:0000259" key="8">
    <source>
        <dbReference type="Pfam" id="PF04085"/>
    </source>
</evidence>
<dbReference type="Proteomes" id="UP000006001">
    <property type="component" value="Unassembled WGS sequence"/>
</dbReference>
<dbReference type="Pfam" id="PF04085">
    <property type="entry name" value="MreC"/>
    <property type="match status" value="1"/>
</dbReference>
<dbReference type="STRING" id="649764.HMPREF0762_00661"/>
<feature type="compositionally biased region" description="Low complexity" evidence="7">
    <location>
        <begin position="278"/>
        <end position="291"/>
    </location>
</feature>
<gene>
    <name evidence="9" type="primary">mreC</name>
    <name evidence="9" type="ORF">HMPREF0762_00661</name>
</gene>
<dbReference type="InterPro" id="IPR042175">
    <property type="entry name" value="Cell/Rod_MreC_2"/>
</dbReference>
<dbReference type="Gene3D" id="2.40.10.340">
    <property type="entry name" value="Rod shape-determining protein MreC, domain 1"/>
    <property type="match status" value="1"/>
</dbReference>
<dbReference type="OrthoDB" id="9808025at2"/>
<dbReference type="EMBL" id="ACUX02000006">
    <property type="protein sequence ID" value="EEZ61324.1"/>
    <property type="molecule type" value="Genomic_DNA"/>
</dbReference>
<dbReference type="InterPro" id="IPR042177">
    <property type="entry name" value="Cell/Rod_1"/>
</dbReference>
<dbReference type="HOGENOM" id="CLU_042663_1_0_11"/>
<evidence type="ECO:0000313" key="9">
    <source>
        <dbReference type="EMBL" id="EEZ61324.1"/>
    </source>
</evidence>
<keyword evidence="3 5" id="KW-0133">Cell shape</keyword>
<dbReference type="InterPro" id="IPR007221">
    <property type="entry name" value="MreC"/>
</dbReference>
<reference evidence="9" key="1">
    <citation type="submission" date="2009-10" db="EMBL/GenBank/DDBJ databases">
        <authorList>
            <person name="Weinstock G."/>
            <person name="Sodergren E."/>
            <person name="Clifton S."/>
            <person name="Fulton L."/>
            <person name="Fulton B."/>
            <person name="Courtney L."/>
            <person name="Fronick C."/>
            <person name="Harrison M."/>
            <person name="Strong C."/>
            <person name="Farmer C."/>
            <person name="Delahaunty K."/>
            <person name="Markovic C."/>
            <person name="Hall O."/>
            <person name="Minx P."/>
            <person name="Tomlinson C."/>
            <person name="Mitreva M."/>
            <person name="Nelson J."/>
            <person name="Hou S."/>
            <person name="Wollam A."/>
            <person name="Pepin K.H."/>
            <person name="Johnson M."/>
            <person name="Bhonagiri V."/>
            <person name="Nash W.E."/>
            <person name="Warren W."/>
            <person name="Chinwalla A."/>
            <person name="Mardis E.R."/>
            <person name="Wilson R.K."/>
        </authorList>
    </citation>
    <scope>NUCLEOTIDE SEQUENCE [LARGE SCALE GENOMIC DNA]</scope>
    <source>
        <strain evidence="9">ATCC 700122</strain>
    </source>
</reference>
<dbReference type="GO" id="GO:0008360">
    <property type="term" value="P:regulation of cell shape"/>
    <property type="evidence" value="ECO:0007669"/>
    <property type="project" value="UniProtKB-KW"/>
</dbReference>
<evidence type="ECO:0000256" key="2">
    <source>
        <dbReference type="ARBA" id="ARBA00013855"/>
    </source>
</evidence>
<feature type="region of interest" description="Disordered" evidence="7">
    <location>
        <begin position="278"/>
        <end position="303"/>
    </location>
</feature>
<organism evidence="9 10">
    <name type="scientific">Slackia exigua (strain ATCC 700122 / DSM 15923 / CIP 105133 / JCM 11022 / KCTC 5966 / S-7)</name>
    <dbReference type="NCBI Taxonomy" id="649764"/>
    <lineage>
        <taxon>Bacteria</taxon>
        <taxon>Bacillati</taxon>
        <taxon>Actinomycetota</taxon>
        <taxon>Coriobacteriia</taxon>
        <taxon>Eggerthellales</taxon>
        <taxon>Eggerthellaceae</taxon>
        <taxon>Slackia</taxon>
    </lineage>
</organism>
<dbReference type="GO" id="GO:0005886">
    <property type="term" value="C:plasma membrane"/>
    <property type="evidence" value="ECO:0007669"/>
    <property type="project" value="TreeGrafter"/>
</dbReference>
<dbReference type="Gene3D" id="2.40.10.350">
    <property type="entry name" value="Rod shape-determining protein MreC, domain 2"/>
    <property type="match status" value="1"/>
</dbReference>
<evidence type="ECO:0000256" key="6">
    <source>
        <dbReference type="SAM" id="Coils"/>
    </source>
</evidence>
<feature type="coiled-coil region" evidence="6">
    <location>
        <begin position="84"/>
        <end position="114"/>
    </location>
</feature>
<keyword evidence="10" id="KW-1185">Reference proteome</keyword>
<dbReference type="AlphaFoldDB" id="D0WFR1"/>
<dbReference type="GeneID" id="85007268"/>
<evidence type="ECO:0000313" key="10">
    <source>
        <dbReference type="Proteomes" id="UP000006001"/>
    </source>
</evidence>
<accession>D0WFR1</accession>
<evidence type="ECO:0000256" key="5">
    <source>
        <dbReference type="PIRNR" id="PIRNR038471"/>
    </source>
</evidence>
<evidence type="ECO:0000256" key="7">
    <source>
        <dbReference type="SAM" id="MobiDB-lite"/>
    </source>
</evidence>
<evidence type="ECO:0000256" key="1">
    <source>
        <dbReference type="ARBA" id="ARBA00009369"/>
    </source>
</evidence>
<dbReference type="PANTHER" id="PTHR34138:SF1">
    <property type="entry name" value="CELL SHAPE-DETERMINING PROTEIN MREC"/>
    <property type="match status" value="1"/>
</dbReference>
<protein>
    <recommendedName>
        <fullName evidence="2 5">Cell shape-determining protein MreC</fullName>
    </recommendedName>
    <alternativeName>
        <fullName evidence="4 5">Cell shape protein MreC</fullName>
    </alternativeName>
</protein>
<keyword evidence="6" id="KW-0175">Coiled coil</keyword>
<dbReference type="PANTHER" id="PTHR34138">
    <property type="entry name" value="CELL SHAPE-DETERMINING PROTEIN MREC"/>
    <property type="match status" value="1"/>
</dbReference>
<feature type="domain" description="Rod shape-determining protein MreC beta-barrel core" evidence="8">
    <location>
        <begin position="130"/>
        <end position="275"/>
    </location>
</feature>